<feature type="compositionally biased region" description="Basic and acidic residues" evidence="1">
    <location>
        <begin position="203"/>
        <end position="214"/>
    </location>
</feature>
<gene>
    <name evidence="2" type="ORF">PITCH_A830005</name>
</gene>
<reference evidence="2" key="1">
    <citation type="submission" date="2018-01" db="EMBL/GenBank/DDBJ databases">
        <authorList>
            <person name="Regsiter A."/>
            <person name="William W."/>
        </authorList>
    </citation>
    <scope>NUCLEOTIDE SEQUENCE</scope>
    <source>
        <strain evidence="2">TRIP AH-1</strain>
    </source>
</reference>
<evidence type="ECO:0000256" key="1">
    <source>
        <dbReference type="SAM" id="MobiDB-lite"/>
    </source>
</evidence>
<feature type="compositionally biased region" description="Basic and acidic residues" evidence="1">
    <location>
        <begin position="62"/>
        <end position="74"/>
    </location>
</feature>
<feature type="region of interest" description="Disordered" evidence="1">
    <location>
        <begin position="189"/>
        <end position="256"/>
    </location>
</feature>
<feature type="compositionally biased region" description="Acidic residues" evidence="1">
    <location>
        <begin position="230"/>
        <end position="254"/>
    </location>
</feature>
<name>A0A445N317_9BACT</name>
<proteinExistence type="predicted"/>
<accession>A0A445N317</accession>
<sequence length="366" mass="40288">MKCPKCSFISFDFNQSCPKCKKDLSELRAKLNTPSFRPAIFDVAGSAAMSDESTLETGPKGNRLDMEEKMEIKISDGAASKSRQKAAPAQPISIDEEEIDFSLEDESDDLTFDFDEPSASNTIPTPAPKKEISITEDSIEAGLDLAFKDDGDELSIDIEGLSLEEPNTKPPEVKVDFSLPKSVEEKLDLSFDDEEDASGEIDPILKDANAKETPIESAVSSDSIEKELELSFDDEEEMDLDSDDFVIDSPDDEISNTNNKAEAVAFDLDIKDSNQQKPIILDEIIDKSPSAGIESAAITELDQNIAIKFSDDEEQIVFDLEESASNQKGEKNQYTSPPSIKMGNDHDFSSELELVDLDLDLDKLDN</sequence>
<feature type="region of interest" description="Disordered" evidence="1">
    <location>
        <begin position="47"/>
        <end position="96"/>
    </location>
</feature>
<organism evidence="2">
    <name type="scientific">uncultured Desulfobacterium sp</name>
    <dbReference type="NCBI Taxonomy" id="201089"/>
    <lineage>
        <taxon>Bacteria</taxon>
        <taxon>Pseudomonadati</taxon>
        <taxon>Thermodesulfobacteriota</taxon>
        <taxon>Desulfobacteria</taxon>
        <taxon>Desulfobacterales</taxon>
        <taxon>Desulfobacteriaceae</taxon>
        <taxon>Desulfobacterium</taxon>
        <taxon>environmental samples</taxon>
    </lineage>
</organism>
<dbReference type="AlphaFoldDB" id="A0A445N317"/>
<feature type="compositionally biased region" description="Acidic residues" evidence="1">
    <location>
        <begin position="190"/>
        <end position="199"/>
    </location>
</feature>
<feature type="region of interest" description="Disordered" evidence="1">
    <location>
        <begin position="320"/>
        <end position="347"/>
    </location>
</feature>
<dbReference type="EMBL" id="OJIN01000229">
    <property type="protein sequence ID" value="SPD76097.1"/>
    <property type="molecule type" value="Genomic_DNA"/>
</dbReference>
<protein>
    <submittedName>
        <fullName evidence="2">Uncharacterized protein</fullName>
    </submittedName>
</protein>
<feature type="compositionally biased region" description="Polar residues" evidence="1">
    <location>
        <begin position="323"/>
        <end position="338"/>
    </location>
</feature>
<evidence type="ECO:0000313" key="2">
    <source>
        <dbReference type="EMBL" id="SPD76097.1"/>
    </source>
</evidence>